<keyword evidence="1" id="KW-0238">DNA-binding</keyword>
<dbReference type="SMART" id="SM00966">
    <property type="entry name" value="SpoVT_AbrB"/>
    <property type="match status" value="1"/>
</dbReference>
<dbReference type="GO" id="GO:0003700">
    <property type="term" value="F:DNA-binding transcription factor activity"/>
    <property type="evidence" value="ECO:0007669"/>
    <property type="project" value="InterPro"/>
</dbReference>
<organism evidence="3">
    <name type="scientific">Pseudomonas aeruginosa</name>
    <dbReference type="NCBI Taxonomy" id="287"/>
    <lineage>
        <taxon>Bacteria</taxon>
        <taxon>Pseudomonadati</taxon>
        <taxon>Pseudomonadota</taxon>
        <taxon>Gammaproteobacteria</taxon>
        <taxon>Pseudomonadales</taxon>
        <taxon>Pseudomonadaceae</taxon>
        <taxon>Pseudomonas</taxon>
    </lineage>
</organism>
<protein>
    <submittedName>
        <fullName evidence="3">AbrB family transcriptional regulator</fullName>
    </submittedName>
</protein>
<dbReference type="AlphaFoldDB" id="A0A894X9F7"/>
<evidence type="ECO:0000256" key="1">
    <source>
        <dbReference type="PROSITE-ProRule" id="PRU01076"/>
    </source>
</evidence>
<dbReference type="SUPFAM" id="SSF89447">
    <property type="entry name" value="AbrB/MazE/MraZ-like"/>
    <property type="match status" value="1"/>
</dbReference>
<dbReference type="InterPro" id="IPR037914">
    <property type="entry name" value="SpoVT-AbrB_sf"/>
</dbReference>
<dbReference type="EMBL" id="MT428323">
    <property type="protein sequence ID" value="QRX85285.1"/>
    <property type="molecule type" value="Genomic_DNA"/>
</dbReference>
<dbReference type="GO" id="GO:0003677">
    <property type="term" value="F:DNA binding"/>
    <property type="evidence" value="ECO:0007669"/>
    <property type="project" value="UniProtKB-UniRule"/>
</dbReference>
<accession>A0A894X9F7</accession>
<dbReference type="InterPro" id="IPR031848">
    <property type="entry name" value="PrlF_antitoxin"/>
</dbReference>
<reference evidence="3" key="1">
    <citation type="journal article" name="Microorganisms">
        <title>Unravelling the Features of Success of VIM-Producing ST111 and ST235 Pseudomonas aeruginosa in a Greek Hospital.</title>
        <authorList>
            <person name="Papagiannitsis C.C."/>
            <person name="Verra A."/>
            <person name="Galani V."/>
            <person name="Xitsas S."/>
            <person name="Bitar I."/>
            <person name="Hrabak J."/>
            <person name="Petinaki E."/>
        </authorList>
    </citation>
    <scope>NUCLEOTIDE SEQUENCE</scope>
    <source>
        <strain evidence="3">Pae8709-Lar</strain>
    </source>
</reference>
<dbReference type="Pfam" id="PF15937">
    <property type="entry name" value="PrlF_antitoxin"/>
    <property type="match status" value="1"/>
</dbReference>
<proteinExistence type="predicted"/>
<dbReference type="NCBIfam" id="TIGR01439">
    <property type="entry name" value="lp_hng_hel_AbrB"/>
    <property type="match status" value="1"/>
</dbReference>
<dbReference type="Gene3D" id="2.10.260.10">
    <property type="match status" value="1"/>
</dbReference>
<sequence>MGIGRQALIVHHQCGLQRGRIDAGRRAVPSLRWADSWTREDAMRPHRIDDVRKFPYNAGIASRRTAMPAIHEVATLTSKGQITLPKSIRQALGADTGSKLAFELRGSEVVVTRADAEHEDPAIAAFLTLLARDIEAGRNIRGLPKDLARTMLEHAGHKVSLADDFDEDVEI</sequence>
<dbReference type="GO" id="GO:0001558">
    <property type="term" value="P:regulation of cell growth"/>
    <property type="evidence" value="ECO:0007669"/>
    <property type="project" value="InterPro"/>
</dbReference>
<name>A0A894X9F7_PSEAI</name>
<feature type="domain" description="SpoVT-AbrB" evidence="2">
    <location>
        <begin position="71"/>
        <end position="116"/>
    </location>
</feature>
<dbReference type="GO" id="GO:0097351">
    <property type="term" value="F:toxin sequestering activity"/>
    <property type="evidence" value="ECO:0007669"/>
    <property type="project" value="InterPro"/>
</dbReference>
<evidence type="ECO:0000313" key="3">
    <source>
        <dbReference type="EMBL" id="QRX85285.1"/>
    </source>
</evidence>
<dbReference type="PROSITE" id="PS51740">
    <property type="entry name" value="SPOVT_ABRB"/>
    <property type="match status" value="1"/>
</dbReference>
<evidence type="ECO:0000259" key="2">
    <source>
        <dbReference type="PROSITE" id="PS51740"/>
    </source>
</evidence>
<dbReference type="InterPro" id="IPR007159">
    <property type="entry name" value="SpoVT-AbrB_dom"/>
</dbReference>